<evidence type="ECO:0000259" key="17">
    <source>
        <dbReference type="PROSITE" id="PS50173"/>
    </source>
</evidence>
<organism evidence="18 19">
    <name type="scientific">Candidatus Accumulibacter proximus</name>
    <dbReference type="NCBI Taxonomy" id="2954385"/>
    <lineage>
        <taxon>Bacteria</taxon>
        <taxon>Pseudomonadati</taxon>
        <taxon>Pseudomonadota</taxon>
        <taxon>Betaproteobacteria</taxon>
        <taxon>Candidatus Accumulibacter</taxon>
    </lineage>
</organism>
<evidence type="ECO:0000256" key="1">
    <source>
        <dbReference type="ARBA" id="ARBA00004496"/>
    </source>
</evidence>
<dbReference type="NCBIfam" id="NF003015">
    <property type="entry name" value="PRK03858.1"/>
    <property type="match status" value="1"/>
</dbReference>
<dbReference type="Gene3D" id="3.30.70.270">
    <property type="match status" value="1"/>
</dbReference>
<dbReference type="GO" id="GO:0003887">
    <property type="term" value="F:DNA-directed DNA polymerase activity"/>
    <property type="evidence" value="ECO:0007669"/>
    <property type="project" value="UniProtKB-UniRule"/>
</dbReference>
<dbReference type="Pfam" id="PF11799">
    <property type="entry name" value="IMS_C"/>
    <property type="match status" value="1"/>
</dbReference>
<evidence type="ECO:0000256" key="5">
    <source>
        <dbReference type="ARBA" id="ARBA00022490"/>
    </source>
</evidence>
<comment type="caution">
    <text evidence="18">The sequence shown here is derived from an EMBL/GenBank/DDBJ whole genome shotgun (WGS) entry which is preliminary data.</text>
</comment>
<comment type="catalytic activity">
    <reaction evidence="15 16">
        <text>DNA(n) + a 2'-deoxyribonucleoside 5'-triphosphate = DNA(n+1) + diphosphate</text>
        <dbReference type="Rhea" id="RHEA:22508"/>
        <dbReference type="Rhea" id="RHEA-COMP:17339"/>
        <dbReference type="Rhea" id="RHEA-COMP:17340"/>
        <dbReference type="ChEBI" id="CHEBI:33019"/>
        <dbReference type="ChEBI" id="CHEBI:61560"/>
        <dbReference type="ChEBI" id="CHEBI:173112"/>
        <dbReference type="EC" id="2.7.7.7"/>
    </reaction>
</comment>
<evidence type="ECO:0000256" key="3">
    <source>
        <dbReference type="ARBA" id="ARBA00011245"/>
    </source>
</evidence>
<evidence type="ECO:0000256" key="12">
    <source>
        <dbReference type="ARBA" id="ARBA00022932"/>
    </source>
</evidence>
<evidence type="ECO:0000256" key="9">
    <source>
        <dbReference type="ARBA" id="ARBA00022723"/>
    </source>
</evidence>
<keyword evidence="6 16" id="KW-0808">Transferase</keyword>
<dbReference type="NCBIfam" id="NF002751">
    <property type="entry name" value="PRK02794.1"/>
    <property type="match status" value="1"/>
</dbReference>
<evidence type="ECO:0000256" key="10">
    <source>
        <dbReference type="ARBA" id="ARBA00022763"/>
    </source>
</evidence>
<evidence type="ECO:0000313" key="19">
    <source>
        <dbReference type="Proteomes" id="UP000697998"/>
    </source>
</evidence>
<keyword evidence="13 16" id="KW-0238">DNA-binding</keyword>
<dbReference type="PROSITE" id="PS50173">
    <property type="entry name" value="UMUC"/>
    <property type="match status" value="1"/>
</dbReference>
<keyword evidence="10 16" id="KW-0227">DNA damage</keyword>
<accession>A0A935PZC4</accession>
<dbReference type="FunFam" id="3.30.1490.100:FF:000004">
    <property type="entry name" value="DNA polymerase IV"/>
    <property type="match status" value="1"/>
</dbReference>
<dbReference type="Pfam" id="PF00817">
    <property type="entry name" value="IMS"/>
    <property type="match status" value="1"/>
</dbReference>
<dbReference type="InterPro" id="IPR022880">
    <property type="entry name" value="DNApol_IV"/>
</dbReference>
<keyword evidence="8 16" id="KW-0235">DNA replication</keyword>
<comment type="cofactor">
    <cofactor evidence="16">
        <name>Mg(2+)</name>
        <dbReference type="ChEBI" id="CHEBI:18420"/>
    </cofactor>
    <text evidence="16">Binds 2 magnesium ions per subunit.</text>
</comment>
<feature type="domain" description="UmuC" evidence="17">
    <location>
        <begin position="2"/>
        <end position="183"/>
    </location>
</feature>
<keyword evidence="14 16" id="KW-0234">DNA repair</keyword>
<dbReference type="InterPro" id="IPR036775">
    <property type="entry name" value="DNA_pol_Y-fam_lit_finger_sf"/>
</dbReference>
<dbReference type="GO" id="GO:0000287">
    <property type="term" value="F:magnesium ion binding"/>
    <property type="evidence" value="ECO:0007669"/>
    <property type="project" value="UniProtKB-UniRule"/>
</dbReference>
<dbReference type="Gene3D" id="1.10.150.20">
    <property type="entry name" value="5' to 3' exonuclease, C-terminal subdomain"/>
    <property type="match status" value="1"/>
</dbReference>
<dbReference type="AlphaFoldDB" id="A0A935PZC4"/>
<dbReference type="PANTHER" id="PTHR11076">
    <property type="entry name" value="DNA REPAIR POLYMERASE UMUC / TRANSFERASE FAMILY MEMBER"/>
    <property type="match status" value="1"/>
</dbReference>
<dbReference type="InterPro" id="IPR043502">
    <property type="entry name" value="DNA/RNA_pol_sf"/>
</dbReference>
<comment type="subcellular location">
    <subcellularLocation>
        <location evidence="1 16">Cytoplasm</location>
    </subcellularLocation>
</comment>
<dbReference type="GO" id="GO:0006261">
    <property type="term" value="P:DNA-templated DNA replication"/>
    <property type="evidence" value="ECO:0007669"/>
    <property type="project" value="UniProtKB-UniRule"/>
</dbReference>
<dbReference type="NCBIfam" id="NF002882">
    <property type="entry name" value="PRK03348.1"/>
    <property type="match status" value="1"/>
</dbReference>
<dbReference type="GO" id="GO:0005829">
    <property type="term" value="C:cytosol"/>
    <property type="evidence" value="ECO:0007669"/>
    <property type="project" value="TreeGrafter"/>
</dbReference>
<evidence type="ECO:0000256" key="11">
    <source>
        <dbReference type="ARBA" id="ARBA00022842"/>
    </source>
</evidence>
<dbReference type="Pfam" id="PF11798">
    <property type="entry name" value="IMS_HHH"/>
    <property type="match status" value="1"/>
</dbReference>
<evidence type="ECO:0000256" key="2">
    <source>
        <dbReference type="ARBA" id="ARBA00010945"/>
    </source>
</evidence>
<dbReference type="Proteomes" id="UP000697998">
    <property type="component" value="Unassembled WGS sequence"/>
</dbReference>
<comment type="subunit">
    <text evidence="3 16">Monomer.</text>
</comment>
<dbReference type="FunFam" id="3.40.1170.60:FF:000001">
    <property type="entry name" value="DNA polymerase IV"/>
    <property type="match status" value="1"/>
</dbReference>
<dbReference type="InterPro" id="IPR043128">
    <property type="entry name" value="Rev_trsase/Diguanyl_cyclase"/>
</dbReference>
<keyword evidence="12 16" id="KW-0239">DNA-directed DNA polymerase</keyword>
<dbReference type="InterPro" id="IPR017961">
    <property type="entry name" value="DNA_pol_Y-fam_little_finger"/>
</dbReference>
<evidence type="ECO:0000256" key="13">
    <source>
        <dbReference type="ARBA" id="ARBA00023125"/>
    </source>
</evidence>
<comment type="function">
    <text evidence="16">Poorly processive, error-prone DNA polymerase involved in untargeted mutagenesis. Copies undamaged DNA at stalled replication forks, which arise in vivo from mismatched or misaligned primer ends. These misaligned primers can be extended by PolIV. Exhibits no 3'-5' exonuclease (proofreading) activity. May be involved in translesional synthesis, in conjunction with the beta clamp from PolIII.</text>
</comment>
<evidence type="ECO:0000256" key="6">
    <source>
        <dbReference type="ARBA" id="ARBA00022679"/>
    </source>
</evidence>
<evidence type="ECO:0000256" key="7">
    <source>
        <dbReference type="ARBA" id="ARBA00022695"/>
    </source>
</evidence>
<keyword evidence="7 16" id="KW-0548">Nucleotidyltransferase</keyword>
<dbReference type="PANTHER" id="PTHR11076:SF33">
    <property type="entry name" value="DNA POLYMERASE KAPPA"/>
    <property type="match status" value="1"/>
</dbReference>
<dbReference type="Gene3D" id="3.30.1490.100">
    <property type="entry name" value="DNA polymerase, Y-family, little finger domain"/>
    <property type="match status" value="1"/>
</dbReference>
<feature type="active site" evidence="16">
    <location>
        <position position="102"/>
    </location>
</feature>
<evidence type="ECO:0000256" key="8">
    <source>
        <dbReference type="ARBA" id="ARBA00022705"/>
    </source>
</evidence>
<feature type="binding site" evidence="16">
    <location>
        <position position="101"/>
    </location>
    <ligand>
        <name>Mg(2+)</name>
        <dbReference type="ChEBI" id="CHEBI:18420"/>
    </ligand>
</feature>
<dbReference type="SUPFAM" id="SSF100879">
    <property type="entry name" value="Lesion bypass DNA polymerase (Y-family), little finger domain"/>
    <property type="match status" value="1"/>
</dbReference>
<feature type="site" description="Substrate discrimination" evidence="16">
    <location>
        <position position="11"/>
    </location>
</feature>
<dbReference type="GO" id="GO:0042276">
    <property type="term" value="P:error-prone translesion synthesis"/>
    <property type="evidence" value="ECO:0007669"/>
    <property type="project" value="TreeGrafter"/>
</dbReference>
<keyword evidence="11 16" id="KW-0460">Magnesium</keyword>
<dbReference type="HAMAP" id="MF_01113">
    <property type="entry name" value="DNApol_IV"/>
    <property type="match status" value="1"/>
</dbReference>
<dbReference type="GO" id="GO:0006281">
    <property type="term" value="P:DNA repair"/>
    <property type="evidence" value="ECO:0007669"/>
    <property type="project" value="UniProtKB-UniRule"/>
</dbReference>
<evidence type="ECO:0000313" key="18">
    <source>
        <dbReference type="EMBL" id="MBK7675462.1"/>
    </source>
</evidence>
<proteinExistence type="inferred from homology"/>
<dbReference type="GO" id="GO:0009432">
    <property type="term" value="P:SOS response"/>
    <property type="evidence" value="ECO:0007669"/>
    <property type="project" value="TreeGrafter"/>
</dbReference>
<comment type="similarity">
    <text evidence="2 16">Belongs to the DNA polymerase type-Y family.</text>
</comment>
<keyword evidence="4 16" id="KW-0515">Mutator protein</keyword>
<evidence type="ECO:0000256" key="14">
    <source>
        <dbReference type="ARBA" id="ARBA00023204"/>
    </source>
</evidence>
<evidence type="ECO:0000256" key="16">
    <source>
        <dbReference type="HAMAP-Rule" id="MF_01113"/>
    </source>
</evidence>
<dbReference type="InterPro" id="IPR001126">
    <property type="entry name" value="UmuC"/>
</dbReference>
<dbReference type="EMBL" id="JADJMH010000012">
    <property type="protein sequence ID" value="MBK7675462.1"/>
    <property type="molecule type" value="Genomic_DNA"/>
</dbReference>
<reference evidence="18 19" key="1">
    <citation type="submission" date="2020-10" db="EMBL/GenBank/DDBJ databases">
        <title>Connecting structure to function with the recovery of over 1000 high-quality activated sludge metagenome-assembled genomes encoding full-length rRNA genes using long-read sequencing.</title>
        <authorList>
            <person name="Singleton C.M."/>
            <person name="Petriglieri F."/>
            <person name="Kristensen J.M."/>
            <person name="Kirkegaard R.H."/>
            <person name="Michaelsen T.Y."/>
            <person name="Andersen M.H."/>
            <person name="Karst S.M."/>
            <person name="Dueholm M.S."/>
            <person name="Nielsen P.H."/>
            <person name="Albertsen M."/>
        </authorList>
    </citation>
    <scope>NUCLEOTIDE SEQUENCE [LARGE SCALE GENOMIC DNA]</scope>
    <source>
        <strain evidence="18">EsbW_18-Q3-R4-48_BATAC.285</strain>
    </source>
</reference>
<dbReference type="SUPFAM" id="SSF56672">
    <property type="entry name" value="DNA/RNA polymerases"/>
    <property type="match status" value="1"/>
</dbReference>
<gene>
    <name evidence="16 18" type="primary">dinB</name>
    <name evidence="18" type="ORF">IPJ27_12310</name>
</gene>
<keyword evidence="5 16" id="KW-0963">Cytoplasm</keyword>
<dbReference type="EC" id="2.7.7.7" evidence="16"/>
<dbReference type="Gene3D" id="3.40.1170.60">
    <property type="match status" value="1"/>
</dbReference>
<name>A0A935PZC4_9PROT</name>
<evidence type="ECO:0000256" key="15">
    <source>
        <dbReference type="ARBA" id="ARBA00049244"/>
    </source>
</evidence>
<dbReference type="GO" id="GO:0003684">
    <property type="term" value="F:damaged DNA binding"/>
    <property type="evidence" value="ECO:0007669"/>
    <property type="project" value="InterPro"/>
</dbReference>
<dbReference type="InterPro" id="IPR024728">
    <property type="entry name" value="PolY_HhH_motif"/>
</dbReference>
<protein>
    <recommendedName>
        <fullName evidence="16">DNA polymerase IV</fullName>
        <shortName evidence="16">Pol IV</shortName>
        <ecNumber evidence="16">2.7.7.7</ecNumber>
    </recommendedName>
</protein>
<sequence>MILHVDMDAFYASVEERDRPELLGKPVIVGGTPEGRGVVAAASYAARQFGVHSGMPAVTAHRLCPQGIFLRPRMSYYAEISDQIRGIFEKFTPLVEPLSLDEAFLDVSGSEQLFGTAESIGRAIKQQIRERLKLVASVGVAPNKFLAKIASDLEKPDGFVVVEPARVQEFLDPLPVGRLWGVGKVTGGALAKLGVHRIGQLRELPVELLRQHFGSSGDHLRELSRGIDERPVVPEQEAKSISHETTFAQDLEDPELMRAWLLELSEQVGCRLRRHGLQGCTVHLKVRFGDFHTITRAQTLPKATNITREIWQAAAAMFAGRLPARRLCIRLLGVGMSGFEQPGPRQPGLFSDTAHERQARLDEVADRVRERFGQASLQRGLVILHDLDHRSGPPGASDTQYGR</sequence>
<keyword evidence="9 16" id="KW-0479">Metal-binding</keyword>
<dbReference type="CDD" id="cd03586">
    <property type="entry name" value="PolY_Pol_IV_kappa"/>
    <property type="match status" value="1"/>
</dbReference>
<dbReference type="NCBIfam" id="NF002677">
    <property type="entry name" value="PRK02406.1"/>
    <property type="match status" value="1"/>
</dbReference>
<evidence type="ECO:0000256" key="4">
    <source>
        <dbReference type="ARBA" id="ARBA00022457"/>
    </source>
</evidence>
<dbReference type="InterPro" id="IPR050116">
    <property type="entry name" value="DNA_polymerase-Y"/>
</dbReference>
<feature type="binding site" evidence="16">
    <location>
        <position position="6"/>
    </location>
    <ligand>
        <name>Mg(2+)</name>
        <dbReference type="ChEBI" id="CHEBI:18420"/>
    </ligand>
</feature>